<dbReference type="AlphaFoldDB" id="A0A8T1M505"/>
<reference evidence="9 10" key="1">
    <citation type="journal article" date="2018" name="Biotechnol. Adv.">
        <title>Improved genomic resources and new bioinformatic workflow for the carcinogenic parasite Clonorchis sinensis: Biotechnological implications.</title>
        <authorList>
            <person name="Wang D."/>
            <person name="Korhonen P.K."/>
            <person name="Gasser R.B."/>
            <person name="Young N.D."/>
        </authorList>
    </citation>
    <scope>NUCLEOTIDE SEQUENCE [LARGE SCALE GENOMIC DNA]</scope>
    <source>
        <strain evidence="9">Cs-k2</strain>
    </source>
</reference>
<dbReference type="GO" id="GO:0022857">
    <property type="term" value="F:transmembrane transporter activity"/>
    <property type="evidence" value="ECO:0007669"/>
    <property type="project" value="InterPro"/>
</dbReference>
<reference evidence="9 10" key="2">
    <citation type="journal article" date="2021" name="Genomics">
        <title>High-quality reference genome for Clonorchis sinensis.</title>
        <authorList>
            <person name="Young N.D."/>
            <person name="Stroehlein A.J."/>
            <person name="Kinkar L."/>
            <person name="Wang T."/>
            <person name="Sohn W.M."/>
            <person name="Chang B.C.H."/>
            <person name="Kaur P."/>
            <person name="Weisz D."/>
            <person name="Dudchenko O."/>
            <person name="Aiden E.L."/>
            <person name="Korhonen P.K."/>
            <person name="Gasser R.B."/>
        </authorList>
    </citation>
    <scope>NUCLEOTIDE SEQUENCE [LARGE SCALE GENOMIC DNA]</scope>
    <source>
        <strain evidence="9">Cs-k2</strain>
    </source>
</reference>
<feature type="transmembrane region" description="Helical" evidence="8">
    <location>
        <begin position="221"/>
        <end position="238"/>
    </location>
</feature>
<sequence length="430" mass="47124">MSQRDSLSDALIQMDDRKASRLCHTNTERRRQTCKRVIWSLLVGQTLALLLAASGTCTALLSHWNFSLPFAQNLPYYLLLLLVYNSTRLSVQSQHNKNRSVLVEHAHLRREPRQSNDSCLNRWVVYVSIGVILVHSIWATMTAYAYTNMTSIQLLDCLGIPTAMLLSFLILRHQYLWTHYVGAVVCIAGAGLMIGADFLAANKTVGPDTNESIINDVKTNVVIGDILALIGGILYGAYSVLQEYAILKYGAVNSLANVSLVTSVLCGFYCATMEHGKLTELLTMHTLSGKVVPAKAGICLAGYVCAAFTLDSLMAFTITWVSAVTINLSLLTADIYGLIVGIFVFQLTFHHLYYVAFTCIIAGVVIYSIRPARVISLEPLETQESETAVSFCLSPMSEPRCNSDLTGASPSDKTGSWTVCLTTVEKDPLA</sequence>
<protein>
    <submittedName>
        <fullName evidence="9">Solute carrier 35 member F2</fullName>
    </submittedName>
</protein>
<evidence type="ECO:0000313" key="10">
    <source>
        <dbReference type="Proteomes" id="UP000286415"/>
    </source>
</evidence>
<feature type="transmembrane region" description="Helical" evidence="8">
    <location>
        <begin position="74"/>
        <end position="91"/>
    </location>
</feature>
<keyword evidence="3" id="KW-0813">Transport</keyword>
<dbReference type="InterPro" id="IPR009262">
    <property type="entry name" value="SLC35_F1/F2/F6"/>
</dbReference>
<evidence type="ECO:0000256" key="7">
    <source>
        <dbReference type="ARBA" id="ARBA00037727"/>
    </source>
</evidence>
<gene>
    <name evidence="9" type="ORF">CSKR_100843</name>
</gene>
<feature type="transmembrane region" description="Helical" evidence="8">
    <location>
        <begin position="351"/>
        <end position="369"/>
    </location>
</feature>
<feature type="transmembrane region" description="Helical" evidence="8">
    <location>
        <begin position="37"/>
        <end position="62"/>
    </location>
</feature>
<feature type="transmembrane region" description="Helical" evidence="8">
    <location>
        <begin position="250"/>
        <end position="271"/>
    </location>
</feature>
<evidence type="ECO:0000256" key="8">
    <source>
        <dbReference type="SAM" id="Phobius"/>
    </source>
</evidence>
<dbReference type="OrthoDB" id="429955at2759"/>
<name>A0A8T1M505_CLOSI</name>
<feature type="transmembrane region" description="Helical" evidence="8">
    <location>
        <begin position="152"/>
        <end position="171"/>
    </location>
</feature>
<dbReference type="EMBL" id="NIRI02000056">
    <property type="protein sequence ID" value="KAG5443905.1"/>
    <property type="molecule type" value="Genomic_DNA"/>
</dbReference>
<feature type="transmembrane region" description="Helical" evidence="8">
    <location>
        <begin position="317"/>
        <end position="345"/>
    </location>
</feature>
<comment type="function">
    <text evidence="7">Putative solute transporter.</text>
</comment>
<evidence type="ECO:0000256" key="6">
    <source>
        <dbReference type="ARBA" id="ARBA00023136"/>
    </source>
</evidence>
<dbReference type="PANTHER" id="PTHR14233">
    <property type="entry name" value="DUF914-RELATED"/>
    <property type="match status" value="1"/>
</dbReference>
<proteinExistence type="inferred from homology"/>
<keyword evidence="10" id="KW-1185">Reference proteome</keyword>
<evidence type="ECO:0000256" key="3">
    <source>
        <dbReference type="ARBA" id="ARBA00022448"/>
    </source>
</evidence>
<feature type="transmembrane region" description="Helical" evidence="8">
    <location>
        <begin position="291"/>
        <end position="310"/>
    </location>
</feature>
<keyword evidence="6 8" id="KW-0472">Membrane</keyword>
<keyword evidence="4 8" id="KW-0812">Transmembrane</keyword>
<feature type="transmembrane region" description="Helical" evidence="8">
    <location>
        <begin position="123"/>
        <end position="146"/>
    </location>
</feature>
<comment type="similarity">
    <text evidence="2">Belongs to the SLC35F solute transporter family.</text>
</comment>
<dbReference type="Pfam" id="PF06027">
    <property type="entry name" value="SLC35F"/>
    <property type="match status" value="1"/>
</dbReference>
<accession>A0A8T1M505</accession>
<organism evidence="9 10">
    <name type="scientific">Clonorchis sinensis</name>
    <name type="common">Chinese liver fluke</name>
    <dbReference type="NCBI Taxonomy" id="79923"/>
    <lineage>
        <taxon>Eukaryota</taxon>
        <taxon>Metazoa</taxon>
        <taxon>Spiralia</taxon>
        <taxon>Lophotrochozoa</taxon>
        <taxon>Platyhelminthes</taxon>
        <taxon>Trematoda</taxon>
        <taxon>Digenea</taxon>
        <taxon>Opisthorchiida</taxon>
        <taxon>Opisthorchiata</taxon>
        <taxon>Opisthorchiidae</taxon>
        <taxon>Clonorchis</taxon>
    </lineage>
</organism>
<dbReference type="PANTHER" id="PTHR14233:SF4">
    <property type="entry name" value="SOLUTE CARRIER FAMILY 35 MEMBER F2"/>
    <property type="match status" value="1"/>
</dbReference>
<comment type="caution">
    <text evidence="9">The sequence shown here is derived from an EMBL/GenBank/DDBJ whole genome shotgun (WGS) entry which is preliminary data.</text>
</comment>
<evidence type="ECO:0000256" key="5">
    <source>
        <dbReference type="ARBA" id="ARBA00022989"/>
    </source>
</evidence>
<comment type="subcellular location">
    <subcellularLocation>
        <location evidence="1">Membrane</location>
        <topology evidence="1">Multi-pass membrane protein</topology>
    </subcellularLocation>
</comment>
<dbReference type="Proteomes" id="UP000286415">
    <property type="component" value="Unassembled WGS sequence"/>
</dbReference>
<evidence type="ECO:0000256" key="1">
    <source>
        <dbReference type="ARBA" id="ARBA00004141"/>
    </source>
</evidence>
<feature type="transmembrane region" description="Helical" evidence="8">
    <location>
        <begin position="180"/>
        <end position="201"/>
    </location>
</feature>
<dbReference type="InterPro" id="IPR052221">
    <property type="entry name" value="SLC35F_Transporter"/>
</dbReference>
<evidence type="ECO:0000256" key="2">
    <source>
        <dbReference type="ARBA" id="ARBA00007863"/>
    </source>
</evidence>
<keyword evidence="5 8" id="KW-1133">Transmembrane helix</keyword>
<evidence type="ECO:0000256" key="4">
    <source>
        <dbReference type="ARBA" id="ARBA00022692"/>
    </source>
</evidence>
<dbReference type="GO" id="GO:0016020">
    <property type="term" value="C:membrane"/>
    <property type="evidence" value="ECO:0007669"/>
    <property type="project" value="UniProtKB-SubCell"/>
</dbReference>
<evidence type="ECO:0000313" key="9">
    <source>
        <dbReference type="EMBL" id="KAG5443905.1"/>
    </source>
</evidence>